<reference evidence="3 4" key="1">
    <citation type="submission" date="2019-01" db="EMBL/GenBank/DDBJ databases">
        <title>Draft genome sequence of Psathyrella aberdarensis IHI B618.</title>
        <authorList>
            <person name="Buettner E."/>
            <person name="Kellner H."/>
        </authorList>
    </citation>
    <scope>NUCLEOTIDE SEQUENCE [LARGE SCALE GENOMIC DNA]</scope>
    <source>
        <strain evidence="3 4">IHI B618</strain>
    </source>
</reference>
<feature type="compositionally biased region" description="Basic and acidic residues" evidence="1">
    <location>
        <begin position="952"/>
        <end position="961"/>
    </location>
</feature>
<proteinExistence type="predicted"/>
<feature type="region of interest" description="Disordered" evidence="1">
    <location>
        <begin position="575"/>
        <end position="625"/>
    </location>
</feature>
<sequence>MAPGELLLEHRQASSTSLQGLQRSWPPPRNQSSDSIATTASQPVMSPTPSQPSLRKRHSNYMRVAERSTSPIPELPPQRPPRNPARSSTVAPVQSSPRNPKSTSRPSTATSAREDITPWDYQAGPGADEKPRLRSGAPSVKSKASSTGLGGASTGPVEEVTPWELFPVPTKPPGPKAPSAPPSVIFVPPPTAPPPRTLHPTTATGLVEDVTPWELGPIPSSSGVTTGTPQYTPIPRPKPASLLSNPSSKSHRVSTATGPAEEVTPWELQSHPTPEEPHEKGSLQSNRNSLTMSKAQLEEVTPWELYPAPPVPALNGATFPATLKSGTTSTSPLTPKSSFASPTPAQGDSAPGPPSAGPSKSERSKQQNPNFSTADRTILEELKRNIHARAAQFVQKGVGVHLTDGTVSLGKRHHPYHRKEVPYPRCYDREVIDLDVWETLFCQDICESLTWHVFEEPPTKVLDLGCGTGTWILNCARAWRETQFVGLDIVPLQPDLQRVGSNDYASRITWMQANFLEGLPFPNDEFDFVHIKRIALGVPEDKWDSLLDEIYRVMKPGGAFEMVEEDLFFPGKVNEREDDTDLVPSPLSRSSSIASTTGRSSIYHSSTPLDSIPQQGESESNFATTPTVSTAAFTNALSRPATPEPPTVDPVAPEAGPSEVKSDAGTTTPPGSPPGFVTLIPPHSRSSARPTLYVRTNPSSAFSFAATSPPRSNTSSLFSNSAVSLLNSLTHPSDPDNHLFRRRRSSSNLTSGAEHANGVSQVQPSQPQKHSSTLSVDSHASGISPGLGKSDASKPPPFLLRTPAKPPANPRDHSLLEHIYNGTLSSRFINTSPLSLLTTYLEYHFKDARTHPPLIFTFPPVPVRQEIEPGSATEDEYDCQTTENSPTQSSPSRKSTIQQRSMLNDENGELLEEHRWLSMRGLLDQSSPYISLDSSRKYAFTPAKKSNFSNGRGKEAKEGRARRQSRLPNKTLNIDLRTLNLHLSIRAKEVLACSESMWEWVNEEQRKLKREKEKEAQRRNGRGFSMESSHPYRPHSLYGNDTPDHKSTVMEMTREDFNQLLLNFEMDMQDQASLHSALKERFQWNVIDSAPPQNRKIFNTACEKYEKWLEKEAQTSMSSSSARPSRHSLHGSSNISVTAPTPDTPVPHEATKSKTRARSNSHTLLLNGNGAERANGTVPQAQAPQKSDALVHFALPSNIPSALPPTQKLSRSITSLFGQVASARDRAPVDSYGHIV</sequence>
<evidence type="ECO:0000259" key="2">
    <source>
        <dbReference type="Pfam" id="PF13649"/>
    </source>
</evidence>
<protein>
    <recommendedName>
        <fullName evidence="2">Methyltransferase domain-containing protein</fullName>
    </recommendedName>
</protein>
<feature type="region of interest" description="Disordered" evidence="1">
    <location>
        <begin position="1115"/>
        <end position="1159"/>
    </location>
</feature>
<feature type="compositionally biased region" description="Low complexity" evidence="1">
    <location>
        <begin position="102"/>
        <end position="111"/>
    </location>
</feature>
<feature type="compositionally biased region" description="Polar residues" evidence="1">
    <location>
        <begin position="219"/>
        <end position="231"/>
    </location>
</feature>
<feature type="compositionally biased region" description="Polar residues" evidence="1">
    <location>
        <begin position="1130"/>
        <end position="1141"/>
    </location>
</feature>
<dbReference type="InterPro" id="IPR029063">
    <property type="entry name" value="SAM-dependent_MTases_sf"/>
</dbReference>
<feature type="region of interest" description="Disordered" evidence="1">
    <location>
        <begin position="746"/>
        <end position="814"/>
    </location>
</feature>
<feature type="compositionally biased region" description="Low complexity" evidence="1">
    <location>
        <begin position="322"/>
        <end position="350"/>
    </location>
</feature>
<feature type="region of interest" description="Disordered" evidence="1">
    <location>
        <begin position="871"/>
        <end position="899"/>
    </location>
</feature>
<feature type="compositionally biased region" description="Polar residues" evidence="1">
    <location>
        <begin position="758"/>
        <end position="778"/>
    </location>
</feature>
<feature type="compositionally biased region" description="Polar residues" evidence="1">
    <location>
        <begin position="879"/>
        <end position="899"/>
    </location>
</feature>
<feature type="domain" description="Methyltransferase" evidence="2">
    <location>
        <begin position="461"/>
        <end position="558"/>
    </location>
</feature>
<feature type="compositionally biased region" description="Polar residues" evidence="1">
    <location>
        <begin position="282"/>
        <end position="294"/>
    </location>
</feature>
<feature type="compositionally biased region" description="Polar residues" evidence="1">
    <location>
        <begin position="13"/>
        <end position="22"/>
    </location>
</feature>
<dbReference type="Proteomes" id="UP000290288">
    <property type="component" value="Unassembled WGS sequence"/>
</dbReference>
<feature type="region of interest" description="Disordered" evidence="1">
    <location>
        <begin position="943"/>
        <end position="964"/>
    </location>
</feature>
<feature type="compositionally biased region" description="Pro residues" evidence="1">
    <location>
        <begin position="794"/>
        <end position="809"/>
    </location>
</feature>
<name>A0A4Q2DYL0_9AGAR</name>
<dbReference type="EMBL" id="SDEE01000019">
    <property type="protein sequence ID" value="RXW24424.1"/>
    <property type="molecule type" value="Genomic_DNA"/>
</dbReference>
<dbReference type="SUPFAM" id="SSF53335">
    <property type="entry name" value="S-adenosyl-L-methionine-dependent methyltransferases"/>
    <property type="match status" value="1"/>
</dbReference>
<evidence type="ECO:0000313" key="4">
    <source>
        <dbReference type="Proteomes" id="UP000290288"/>
    </source>
</evidence>
<dbReference type="PANTHER" id="PTHR43591:SF24">
    <property type="entry name" value="2-METHOXY-6-POLYPRENYL-1,4-BENZOQUINOL METHYLASE, MITOCHONDRIAL"/>
    <property type="match status" value="1"/>
</dbReference>
<dbReference type="Gene3D" id="3.40.50.150">
    <property type="entry name" value="Vaccinia Virus protein VP39"/>
    <property type="match status" value="1"/>
</dbReference>
<comment type="caution">
    <text evidence="3">The sequence shown here is derived from an EMBL/GenBank/DDBJ whole genome shotgun (WGS) entry which is preliminary data.</text>
</comment>
<dbReference type="Pfam" id="PF13649">
    <property type="entry name" value="Methyltransf_25"/>
    <property type="match status" value="1"/>
</dbReference>
<keyword evidence="4" id="KW-1185">Reference proteome</keyword>
<organism evidence="3 4">
    <name type="scientific">Candolleomyces aberdarensis</name>
    <dbReference type="NCBI Taxonomy" id="2316362"/>
    <lineage>
        <taxon>Eukaryota</taxon>
        <taxon>Fungi</taxon>
        <taxon>Dikarya</taxon>
        <taxon>Basidiomycota</taxon>
        <taxon>Agaricomycotina</taxon>
        <taxon>Agaricomycetes</taxon>
        <taxon>Agaricomycetidae</taxon>
        <taxon>Agaricales</taxon>
        <taxon>Agaricineae</taxon>
        <taxon>Psathyrellaceae</taxon>
        <taxon>Candolleomyces</taxon>
    </lineage>
</organism>
<feature type="region of interest" description="Disordered" evidence="1">
    <location>
        <begin position="1011"/>
        <end position="1041"/>
    </location>
</feature>
<feature type="compositionally biased region" description="Polar residues" evidence="1">
    <location>
        <begin position="603"/>
        <end position="625"/>
    </location>
</feature>
<feature type="region of interest" description="Disordered" evidence="1">
    <location>
        <begin position="637"/>
        <end position="690"/>
    </location>
</feature>
<dbReference type="OrthoDB" id="2013972at2759"/>
<dbReference type="CDD" id="cd02440">
    <property type="entry name" value="AdoMet_MTases"/>
    <property type="match status" value="1"/>
</dbReference>
<feature type="compositionally biased region" description="Polar residues" evidence="1">
    <location>
        <begin position="89"/>
        <end position="101"/>
    </location>
</feature>
<evidence type="ECO:0000256" key="1">
    <source>
        <dbReference type="SAM" id="MobiDB-lite"/>
    </source>
</evidence>
<feature type="compositionally biased region" description="Low complexity" evidence="1">
    <location>
        <begin position="584"/>
        <end position="602"/>
    </location>
</feature>
<gene>
    <name evidence="3" type="ORF">EST38_g1423</name>
</gene>
<feature type="compositionally biased region" description="Pro residues" evidence="1">
    <location>
        <begin position="169"/>
        <end position="197"/>
    </location>
</feature>
<dbReference type="AlphaFoldDB" id="A0A4Q2DYL0"/>
<evidence type="ECO:0000313" key="3">
    <source>
        <dbReference type="EMBL" id="RXW24424.1"/>
    </source>
</evidence>
<feature type="region of interest" description="Disordered" evidence="1">
    <location>
        <begin position="317"/>
        <end position="372"/>
    </location>
</feature>
<dbReference type="STRING" id="2316362.A0A4Q2DYL0"/>
<feature type="compositionally biased region" description="Pro residues" evidence="1">
    <location>
        <begin position="73"/>
        <end position="83"/>
    </location>
</feature>
<feature type="compositionally biased region" description="Polar residues" evidence="1">
    <location>
        <begin position="30"/>
        <end position="53"/>
    </location>
</feature>
<dbReference type="InterPro" id="IPR041698">
    <property type="entry name" value="Methyltransf_25"/>
</dbReference>
<dbReference type="GO" id="GO:0008168">
    <property type="term" value="F:methyltransferase activity"/>
    <property type="evidence" value="ECO:0007669"/>
    <property type="project" value="TreeGrafter"/>
</dbReference>
<dbReference type="PANTHER" id="PTHR43591">
    <property type="entry name" value="METHYLTRANSFERASE"/>
    <property type="match status" value="1"/>
</dbReference>
<feature type="compositionally biased region" description="Polar residues" evidence="1">
    <location>
        <begin position="242"/>
        <end position="257"/>
    </location>
</feature>
<feature type="region of interest" description="Disordered" evidence="1">
    <location>
        <begin position="1"/>
        <end position="296"/>
    </location>
</feature>
<accession>A0A4Q2DYL0</accession>